<dbReference type="SUPFAM" id="SSF56300">
    <property type="entry name" value="Metallo-dependent phosphatases"/>
    <property type="match status" value="1"/>
</dbReference>
<dbReference type="PANTHER" id="PTHR36492:SF2">
    <property type="entry name" value="[ACYL-CARRIER-PROTEIN] PHOSPHODIESTERASE PPTH"/>
    <property type="match status" value="1"/>
</dbReference>
<dbReference type="EMBL" id="JAUBDI010000008">
    <property type="protein sequence ID" value="MDW0113537.1"/>
    <property type="molecule type" value="Genomic_DNA"/>
</dbReference>
<name>A0ABU4GAZ0_9BACL</name>
<evidence type="ECO:0000313" key="3">
    <source>
        <dbReference type="Proteomes" id="UP001282284"/>
    </source>
</evidence>
<keyword evidence="3" id="KW-1185">Reference proteome</keyword>
<protein>
    <submittedName>
        <fullName evidence="2">Metallophosphoesterase</fullName>
    </submittedName>
</protein>
<dbReference type="InterPro" id="IPR004843">
    <property type="entry name" value="Calcineurin-like_PHP"/>
</dbReference>
<evidence type="ECO:0000313" key="2">
    <source>
        <dbReference type="EMBL" id="MDW0113537.1"/>
    </source>
</evidence>
<comment type="caution">
    <text evidence="2">The sequence shown here is derived from an EMBL/GenBank/DDBJ whole genome shotgun (WGS) entry which is preliminary data.</text>
</comment>
<dbReference type="Gene3D" id="3.60.21.10">
    <property type="match status" value="1"/>
</dbReference>
<feature type="domain" description="Calcineurin-like phosphoesterase" evidence="1">
    <location>
        <begin position="1"/>
        <end position="233"/>
    </location>
</feature>
<reference evidence="2 3" key="1">
    <citation type="submission" date="2023-06" db="EMBL/GenBank/DDBJ databases">
        <title>Sporosarcina sp. nov., isolated from Korean traditional fermented seafood 'Jeotgal'.</title>
        <authorList>
            <person name="Yang A.I."/>
            <person name="Shin N.-R."/>
        </authorList>
    </citation>
    <scope>NUCLEOTIDE SEQUENCE [LARGE SCALE GENOMIC DNA]</scope>
    <source>
        <strain evidence="2 3">KCTC13119</strain>
    </source>
</reference>
<dbReference type="NCBIfam" id="TIGR03729">
    <property type="entry name" value="acc_ester"/>
    <property type="match status" value="1"/>
</dbReference>
<sequence>MRIGVISDLHIDQRENSDLLYASYLAQLVKLAGQQQLDCLVIAGDISNDSQLTLKFISDLDSRLRCPIRFVAGNHDLWTLADKEKNTEQIAARLQADPRSLQNRPYVLNDEWAIIGHSGWYDYSFGNQFTTHEQFSQKQYNGRTWKDHLYIDWNMTDEEVVEQSLIQLQSDFEQIGDRQVILCLHMVATDAFIVPTPHPVFDYFNAFLGSKRYAEWIESRPSIRYILNGHVHYRKRFTKHEQTYICACLGNESEWQSSSLEKELQSAFQVIDLVDGLVL</sequence>
<organism evidence="2 3">
    <name type="scientific">Sporosarcina saromensis</name>
    <dbReference type="NCBI Taxonomy" id="359365"/>
    <lineage>
        <taxon>Bacteria</taxon>
        <taxon>Bacillati</taxon>
        <taxon>Bacillota</taxon>
        <taxon>Bacilli</taxon>
        <taxon>Bacillales</taxon>
        <taxon>Caryophanaceae</taxon>
        <taxon>Sporosarcina</taxon>
    </lineage>
</organism>
<dbReference type="InterPro" id="IPR029052">
    <property type="entry name" value="Metallo-depent_PP-like"/>
</dbReference>
<dbReference type="Pfam" id="PF00149">
    <property type="entry name" value="Metallophos"/>
    <property type="match status" value="1"/>
</dbReference>
<gene>
    <name evidence="2" type="ORF">QT711_10085</name>
</gene>
<dbReference type="InterPro" id="IPR022302">
    <property type="entry name" value="Phosphoesterase_putative"/>
</dbReference>
<evidence type="ECO:0000259" key="1">
    <source>
        <dbReference type="Pfam" id="PF00149"/>
    </source>
</evidence>
<accession>A0ABU4GAZ0</accession>
<dbReference type="RefSeq" id="WP_317943946.1">
    <property type="nucleotide sequence ID" value="NZ_JAUBDI010000008.1"/>
</dbReference>
<dbReference type="PANTHER" id="PTHR36492">
    <property type="match status" value="1"/>
</dbReference>
<dbReference type="InterPro" id="IPR052963">
    <property type="entry name" value="Pantetheine_PDE"/>
</dbReference>
<proteinExistence type="predicted"/>
<dbReference type="Proteomes" id="UP001282284">
    <property type="component" value="Unassembled WGS sequence"/>
</dbReference>